<dbReference type="AlphaFoldDB" id="A0A4C1ZCG2"/>
<dbReference type="Proteomes" id="UP000299102">
    <property type="component" value="Unassembled WGS sequence"/>
</dbReference>
<sequence length="143" mass="16308">MRLFDVLTPIVCACWAIERRSFKTSSDSPYQDPTQPKSCTLHASPTEFLKFTKARRAACPRCRRNRACNLPRLIRTARVRSLPFQGSLGTVFERKQVPRGSIRFESLFGDYVIEGYAARGARPAHYRPTCFAERFRMKVSSAG</sequence>
<protein>
    <submittedName>
        <fullName evidence="1">Uncharacterized protein</fullName>
    </submittedName>
</protein>
<gene>
    <name evidence="1" type="ORF">EVAR_56980_1</name>
</gene>
<accession>A0A4C1ZCG2</accession>
<organism evidence="1 2">
    <name type="scientific">Eumeta variegata</name>
    <name type="common">Bagworm moth</name>
    <name type="synonym">Eumeta japonica</name>
    <dbReference type="NCBI Taxonomy" id="151549"/>
    <lineage>
        <taxon>Eukaryota</taxon>
        <taxon>Metazoa</taxon>
        <taxon>Ecdysozoa</taxon>
        <taxon>Arthropoda</taxon>
        <taxon>Hexapoda</taxon>
        <taxon>Insecta</taxon>
        <taxon>Pterygota</taxon>
        <taxon>Neoptera</taxon>
        <taxon>Endopterygota</taxon>
        <taxon>Lepidoptera</taxon>
        <taxon>Glossata</taxon>
        <taxon>Ditrysia</taxon>
        <taxon>Tineoidea</taxon>
        <taxon>Psychidae</taxon>
        <taxon>Oiketicinae</taxon>
        <taxon>Eumeta</taxon>
    </lineage>
</organism>
<evidence type="ECO:0000313" key="2">
    <source>
        <dbReference type="Proteomes" id="UP000299102"/>
    </source>
</evidence>
<dbReference type="EMBL" id="BGZK01001669">
    <property type="protein sequence ID" value="GBP84295.1"/>
    <property type="molecule type" value="Genomic_DNA"/>
</dbReference>
<name>A0A4C1ZCG2_EUMVA</name>
<proteinExistence type="predicted"/>
<comment type="caution">
    <text evidence="1">The sequence shown here is derived from an EMBL/GenBank/DDBJ whole genome shotgun (WGS) entry which is preliminary data.</text>
</comment>
<reference evidence="1 2" key="1">
    <citation type="journal article" date="2019" name="Commun. Biol.">
        <title>The bagworm genome reveals a unique fibroin gene that provides high tensile strength.</title>
        <authorList>
            <person name="Kono N."/>
            <person name="Nakamura H."/>
            <person name="Ohtoshi R."/>
            <person name="Tomita M."/>
            <person name="Numata K."/>
            <person name="Arakawa K."/>
        </authorList>
    </citation>
    <scope>NUCLEOTIDE SEQUENCE [LARGE SCALE GENOMIC DNA]</scope>
</reference>
<evidence type="ECO:0000313" key="1">
    <source>
        <dbReference type="EMBL" id="GBP84295.1"/>
    </source>
</evidence>
<keyword evidence="2" id="KW-1185">Reference proteome</keyword>